<protein>
    <recommendedName>
        <fullName evidence="4">Metaxin glutathione S-transferase domain-containing protein</fullName>
    </recommendedName>
</protein>
<name>A0ABD2ISW4_9BILA</name>
<keyword evidence="3" id="KW-0812">Transmembrane</keyword>
<feature type="region of interest" description="Disordered" evidence="2">
    <location>
        <begin position="1570"/>
        <end position="1673"/>
    </location>
</feature>
<accession>A0ABD2ISW4</accession>
<keyword evidence="3" id="KW-0472">Membrane</keyword>
<dbReference type="InterPro" id="IPR050931">
    <property type="entry name" value="Mito_Protein_Transport_Metaxin"/>
</dbReference>
<dbReference type="SUPFAM" id="SSF47616">
    <property type="entry name" value="GST C-terminal domain-like"/>
    <property type="match status" value="1"/>
</dbReference>
<feature type="compositionally biased region" description="Polar residues" evidence="2">
    <location>
        <begin position="260"/>
        <end position="273"/>
    </location>
</feature>
<dbReference type="Proteomes" id="UP001620626">
    <property type="component" value="Unassembled WGS sequence"/>
</dbReference>
<evidence type="ECO:0000256" key="2">
    <source>
        <dbReference type="SAM" id="MobiDB-lite"/>
    </source>
</evidence>
<evidence type="ECO:0000256" key="1">
    <source>
        <dbReference type="SAM" id="Coils"/>
    </source>
</evidence>
<dbReference type="InterPro" id="IPR036282">
    <property type="entry name" value="Glutathione-S-Trfase_C_sf"/>
</dbReference>
<feature type="compositionally biased region" description="Acidic residues" evidence="2">
    <location>
        <begin position="1574"/>
        <end position="1595"/>
    </location>
</feature>
<dbReference type="PANTHER" id="PTHR12289:SF72">
    <property type="entry name" value="GST N-TERMINAL DOMAIN-CONTAINING PROTEIN"/>
    <property type="match status" value="1"/>
</dbReference>
<reference evidence="5 6" key="1">
    <citation type="submission" date="2024-10" db="EMBL/GenBank/DDBJ databases">
        <authorList>
            <person name="Kim D."/>
        </authorList>
    </citation>
    <scope>NUCLEOTIDE SEQUENCE [LARGE SCALE GENOMIC DNA]</scope>
    <source>
        <strain evidence="5">BH-2024</strain>
    </source>
</reference>
<feature type="transmembrane region" description="Helical" evidence="3">
    <location>
        <begin position="650"/>
        <end position="674"/>
    </location>
</feature>
<feature type="compositionally biased region" description="Basic and acidic residues" evidence="2">
    <location>
        <begin position="1598"/>
        <end position="1613"/>
    </location>
</feature>
<feature type="domain" description="Metaxin glutathione S-transferase" evidence="4">
    <location>
        <begin position="1450"/>
        <end position="1489"/>
    </location>
</feature>
<dbReference type="EMBL" id="JBICBT010001191">
    <property type="protein sequence ID" value="KAL3079283.1"/>
    <property type="molecule type" value="Genomic_DNA"/>
</dbReference>
<keyword evidence="6" id="KW-1185">Reference proteome</keyword>
<evidence type="ECO:0000256" key="3">
    <source>
        <dbReference type="SAM" id="Phobius"/>
    </source>
</evidence>
<feature type="transmembrane region" description="Helical" evidence="3">
    <location>
        <begin position="625"/>
        <end position="644"/>
    </location>
</feature>
<feature type="coiled-coil region" evidence="1">
    <location>
        <begin position="473"/>
        <end position="510"/>
    </location>
</feature>
<evidence type="ECO:0000259" key="4">
    <source>
        <dbReference type="Pfam" id="PF17171"/>
    </source>
</evidence>
<keyword evidence="1" id="KW-0175">Coiled coil</keyword>
<evidence type="ECO:0000313" key="6">
    <source>
        <dbReference type="Proteomes" id="UP001620626"/>
    </source>
</evidence>
<feature type="region of interest" description="Disordered" evidence="2">
    <location>
        <begin position="864"/>
        <end position="891"/>
    </location>
</feature>
<proteinExistence type="predicted"/>
<dbReference type="InterPro" id="IPR033468">
    <property type="entry name" value="Metaxin_GST"/>
</dbReference>
<feature type="region of interest" description="Disordered" evidence="2">
    <location>
        <begin position="251"/>
        <end position="318"/>
    </location>
</feature>
<feature type="transmembrane region" description="Helical" evidence="3">
    <location>
        <begin position="6"/>
        <end position="23"/>
    </location>
</feature>
<keyword evidence="3" id="KW-1133">Transmembrane helix</keyword>
<comment type="caution">
    <text evidence="5">The sequence shown here is derived from an EMBL/GenBank/DDBJ whole genome shotgun (WGS) entry which is preliminary data.</text>
</comment>
<feature type="transmembrane region" description="Helical" evidence="3">
    <location>
        <begin position="916"/>
        <end position="935"/>
    </location>
</feature>
<feature type="compositionally biased region" description="Acidic residues" evidence="2">
    <location>
        <begin position="292"/>
        <end position="315"/>
    </location>
</feature>
<evidence type="ECO:0000313" key="5">
    <source>
        <dbReference type="EMBL" id="KAL3079283.1"/>
    </source>
</evidence>
<gene>
    <name evidence="5" type="ORF">niasHT_034697</name>
</gene>
<feature type="region of interest" description="Disordered" evidence="2">
    <location>
        <begin position="1409"/>
        <end position="1439"/>
    </location>
</feature>
<dbReference type="Pfam" id="PF17171">
    <property type="entry name" value="GST_C_6"/>
    <property type="match status" value="1"/>
</dbReference>
<organism evidence="5 6">
    <name type="scientific">Heterodera trifolii</name>
    <dbReference type="NCBI Taxonomy" id="157864"/>
    <lineage>
        <taxon>Eukaryota</taxon>
        <taxon>Metazoa</taxon>
        <taxon>Ecdysozoa</taxon>
        <taxon>Nematoda</taxon>
        <taxon>Chromadorea</taxon>
        <taxon>Rhabditida</taxon>
        <taxon>Tylenchina</taxon>
        <taxon>Tylenchomorpha</taxon>
        <taxon>Tylenchoidea</taxon>
        <taxon>Heteroderidae</taxon>
        <taxon>Heteroderinae</taxon>
        <taxon>Heterodera</taxon>
    </lineage>
</organism>
<dbReference type="PANTHER" id="PTHR12289">
    <property type="entry name" value="METAXIN RELATED"/>
    <property type="match status" value="1"/>
</dbReference>
<feature type="region of interest" description="Disordered" evidence="2">
    <location>
        <begin position="1842"/>
        <end position="1865"/>
    </location>
</feature>
<feature type="region of interest" description="Disordered" evidence="2">
    <location>
        <begin position="107"/>
        <end position="134"/>
    </location>
</feature>
<sequence length="2200" mass="252481">MKLLFTPLFFSVILQTILLLLLVQHVNGVKKDRVQEIQEEEGGYSSSGGNGTETPTKNKAAVKKWQQARFKIMQEKIVEYLGGLAKATRKSKYVHKLVDDTQYTTPEPFEGTVTRRTEKTKNGTGKEKNAKTNGTGAKTKIKQMATEYGRAHRTFMAKYKEKAPLFGADEETVETMMLYVQMKLDKMTNKYEKYVNSGDKKNKKLAENFQKRQADLAKLANEMPAEGCKLSVGYPKETVSNSFLFTKGFEEEKDTKKGSDQANASAEQTTAEPSTSKSKNRRKKSQFLYAPNDEEDTVQDSSDVDDDDDDEESADETTTYAVFQAVEFGRKGFGPDARLSWINLPEPKKAKEISPDWIAKLINILKYIYKSIKDSMINGTKWTVKLWTDKEKEMKEGSAMWSTHTKNESSAELIDNVIKEHPEMLTEQKRKEIEMKADKGSAMWSTHTKNESSAELIDNVIKEHPEMLTEQKRKEIEMKADKKIETLKKLEKVQQTMEEEQKKLRKAMEFLRPQKVHPFDFLVGTVGIDKKGSKIPIGGLRHKISGRSVNEKKYLEMLDMPRAKEAMESENETCQALAKLVEQTLYIDDNGVVDPQGVELRGRLGAQIVNYVINKKDTVGLLKQLMWSVIGTSAIALFFDLFLWPTIITWLAPFLHVWVIPLSIALYSITPLFAETFDSLVIKRVLAMSRGAPAIPKMAVLWQNLKSAMAAGTFAAFGSIPNNALEEIDTLLTGAFKEDVAAIYRNTPKVKSEALKLAELDIQKFIAKHHQLSKFTWMTIPFMVPANILATATSAAMIPMEIADAEEKTVENVLRLIRNGILAGPTQAKLEKAKEKLAAEEKWKRRNVFRPINMVKEIIKKRNEEKERKTMTNDQRTAAKAAEEEEQEGRALEHVVKKRVEHVLDMTKTTGMARNSLATGIVLSLVVAFTPFYTLGRMEVIRENIIKIVLVIINSPTEILSMSFDRFASAKAGWDAKKNRRMVGLLMRNAIEQLEEKDDGPMKPITDFDKQVFEVYYSNSVARGMNTFSKAIVNSMLAVQSGLSSAKSFAMFCARGIAKGVSVFAKIPFIGSMIDAVRKITADMKNRFLPLLAEVNVVQNWRKNVVYLITYPRIGAFDVNSNVPVISPAALKLEVWLQFRGVDFYRVTHGFLLADLFGQRRVPFVELNGKQLIGTTDQIIEELEKWQVAKEKAHLIMDEENMKRHGYNDKAEQKEFRKKERLIRRTFDEIVTRCLLYDRRQTINITGQKMGLLLKNTALYQQMVPTLPYFYQKWFDKRVLLQRAEFWPVILRKGPEKPEWNMPIIVENYTGIASEDTVNFEDQLRHSSYNAFKEIFFRYKWQMENEMKTQKVREYNEEIDAWKVQHGRTPQTEGVWAIKYDQLKDDQIAEKVINAMALASDQLTETIKKMKNQQKKPTEEELRKEKKGKAKKQTEITQADKQTSEKQMVFLFGDRPTPADASLFAHLVQLFETPLKIPKLENHIKTVKEQSNHAQHVLLQYVEEIKEQIGWEQMKYSSQKPDQKPFNFEWVEAEKKMEKYNGPFDLKFKEMIEFDGMFMVFPGAERMHEREEFGADNEEENEEEEENEDEEDDGNITEIREERVKTEKPEQSLRMRTPKREKKKGAAENTGKKPAAGGEKKKEKKMLRKDSSGSGSSRRQERPGNGQNPEGQEMQNVYDEKQLYAFQMFFEEGIWTTLMNKQMLFTSTGEAGNFFWHYPKVVEFVVRKIMRIADCENANDIPKTVFEPWTETLEHGLEEIEDKLKQNELFKTIDEERKPKKQMAEAKKKLMEEIEKKMKKKQPEKVSQSKGIKVSDKDRAATARALLHVTAPHFCKLFAATPRAGDDDNNNNNAPRPHNSQRTPENLKACRIHDHKKEAVKQLQTIKSIKDAEELYAKCDEAVEKMIDQIYTNYNKLVVSNYTYTDVTAFKPIHDGSLFTYSSANKENPYNVDRVLLYYYPEVVEYVLHALADVATPGASKAVTLSFWLNYSRVHLAVQQRQEQLRAMVNQLQQQQHVPKENVVLALVHFAAAFLCDGKIDGKDCGAVHQSMARDKLRKIPQPDEFENLVRLYVYQVVVTYNDLIATGQQLDKYGAKIMADLEMLSKEVGFFKKAITVFSDWMKSPPAEHKEQVEELQKAIENTREFQAMKKDKQIKEIKEDKDVQGQTSYIAWIGQHLWRSITNKEEGTTSEAAQKGDL</sequence>
<feature type="compositionally biased region" description="Basic and acidic residues" evidence="2">
    <location>
        <begin position="113"/>
        <end position="130"/>
    </location>
</feature>